<feature type="transmembrane region" description="Helical" evidence="6">
    <location>
        <begin position="139"/>
        <end position="157"/>
    </location>
</feature>
<feature type="domain" description="EamA" evidence="7">
    <location>
        <begin position="190"/>
        <end position="328"/>
    </location>
</feature>
<evidence type="ECO:0000256" key="3">
    <source>
        <dbReference type="ARBA" id="ARBA00022692"/>
    </source>
</evidence>
<comment type="subcellular location">
    <subcellularLocation>
        <location evidence="1 6">Membrane</location>
        <topology evidence="1 6">Multi-pass membrane protein</topology>
    </subcellularLocation>
</comment>
<feature type="transmembrane region" description="Helical" evidence="6">
    <location>
        <begin position="309"/>
        <end position="328"/>
    </location>
</feature>
<reference evidence="8 9" key="1">
    <citation type="submission" date="2024-01" db="EMBL/GenBank/DDBJ databases">
        <title>The genomes of 5 underutilized Papilionoideae crops provide insights into root nodulation and disease resistance.</title>
        <authorList>
            <person name="Yuan L."/>
        </authorList>
    </citation>
    <scope>NUCLEOTIDE SEQUENCE [LARGE SCALE GENOMIC DNA]</scope>
    <source>
        <strain evidence="8">LY-2023</strain>
        <tissue evidence="8">Leaf</tissue>
    </source>
</reference>
<keyword evidence="3 6" id="KW-0812">Transmembrane</keyword>
<gene>
    <name evidence="8" type="ORF">RJT34_04089</name>
</gene>
<name>A0AAN9Q338_CLITE</name>
<feature type="transmembrane region" description="Helical" evidence="6">
    <location>
        <begin position="16"/>
        <end position="35"/>
    </location>
</feature>
<feature type="transmembrane region" description="Helical" evidence="6">
    <location>
        <begin position="76"/>
        <end position="96"/>
    </location>
</feature>
<evidence type="ECO:0000256" key="5">
    <source>
        <dbReference type="ARBA" id="ARBA00023136"/>
    </source>
</evidence>
<comment type="similarity">
    <text evidence="2 6">Belongs to the drug/metabolite transporter (DMT) superfamily. Plant drug/metabolite exporter (P-DME) (TC 2.A.7.4) family.</text>
</comment>
<comment type="caution">
    <text evidence="8">The sequence shown here is derived from an EMBL/GenBank/DDBJ whole genome shotgun (WGS) entry which is preliminary data.</text>
</comment>
<evidence type="ECO:0000256" key="2">
    <source>
        <dbReference type="ARBA" id="ARBA00007635"/>
    </source>
</evidence>
<dbReference type="InterPro" id="IPR000620">
    <property type="entry name" value="EamA_dom"/>
</dbReference>
<dbReference type="AlphaFoldDB" id="A0AAN9Q338"/>
<evidence type="ECO:0000256" key="6">
    <source>
        <dbReference type="RuleBase" id="RU363077"/>
    </source>
</evidence>
<sequence length="371" mass="40591">MMKNIGNLLQMLKPDILMVLVQIAFAALNVFFKLAINDGMNMRVASAYRLIFASAFTLPVSLLFHRKKRPKITWRVLLLAFLCSLLGGSLFINLYLEALALTSATFMLAMVNLIPGITFIMAISSGFENLNMGSAEGRAKVMGTIIGMSGAMVMTFFKGVEINLWSSKINLMRHHPHQNQHSADFQSKLLGVPCAILSCSLYSLWYIVQAKLYAEYPCPHSSAALMNTMGAIEATVFALCVERDWNQWKLGCNIRLLTVAYAGIVGSGIVVVVVGWCIKKKGPLFASVFNPLQLLLVAIAANLMLDEKLYLGSVLGAVTIVCGLYAVLWGKAQETKQRIELVALGNTIDSENVEVVVKSQTSTLQNVATAE</sequence>
<organism evidence="8 9">
    <name type="scientific">Clitoria ternatea</name>
    <name type="common">Butterfly pea</name>
    <dbReference type="NCBI Taxonomy" id="43366"/>
    <lineage>
        <taxon>Eukaryota</taxon>
        <taxon>Viridiplantae</taxon>
        <taxon>Streptophyta</taxon>
        <taxon>Embryophyta</taxon>
        <taxon>Tracheophyta</taxon>
        <taxon>Spermatophyta</taxon>
        <taxon>Magnoliopsida</taxon>
        <taxon>eudicotyledons</taxon>
        <taxon>Gunneridae</taxon>
        <taxon>Pentapetalae</taxon>
        <taxon>rosids</taxon>
        <taxon>fabids</taxon>
        <taxon>Fabales</taxon>
        <taxon>Fabaceae</taxon>
        <taxon>Papilionoideae</taxon>
        <taxon>50 kb inversion clade</taxon>
        <taxon>NPAAA clade</taxon>
        <taxon>indigoferoid/millettioid clade</taxon>
        <taxon>Phaseoleae</taxon>
        <taxon>Clitoria</taxon>
    </lineage>
</organism>
<dbReference type="GO" id="GO:0016020">
    <property type="term" value="C:membrane"/>
    <property type="evidence" value="ECO:0007669"/>
    <property type="project" value="UniProtKB-SubCell"/>
</dbReference>
<feature type="domain" description="EamA" evidence="7">
    <location>
        <begin position="14"/>
        <end position="153"/>
    </location>
</feature>
<evidence type="ECO:0000256" key="4">
    <source>
        <dbReference type="ARBA" id="ARBA00022989"/>
    </source>
</evidence>
<evidence type="ECO:0000256" key="1">
    <source>
        <dbReference type="ARBA" id="ARBA00004141"/>
    </source>
</evidence>
<feature type="transmembrane region" description="Helical" evidence="6">
    <location>
        <begin position="259"/>
        <end position="277"/>
    </location>
</feature>
<feature type="transmembrane region" description="Helical" evidence="6">
    <location>
        <begin position="47"/>
        <end position="64"/>
    </location>
</feature>
<feature type="transmembrane region" description="Helical" evidence="6">
    <location>
        <begin position="189"/>
        <end position="208"/>
    </location>
</feature>
<keyword evidence="5 6" id="KW-0472">Membrane</keyword>
<dbReference type="Pfam" id="PF00892">
    <property type="entry name" value="EamA"/>
    <property type="match status" value="2"/>
</dbReference>
<dbReference type="PANTHER" id="PTHR31218">
    <property type="entry name" value="WAT1-RELATED PROTEIN"/>
    <property type="match status" value="1"/>
</dbReference>
<keyword evidence="9" id="KW-1185">Reference proteome</keyword>
<dbReference type="InterPro" id="IPR030184">
    <property type="entry name" value="WAT1-related"/>
</dbReference>
<evidence type="ECO:0000313" key="9">
    <source>
        <dbReference type="Proteomes" id="UP001359559"/>
    </source>
</evidence>
<feature type="transmembrane region" description="Helical" evidence="6">
    <location>
        <begin position="102"/>
        <end position="127"/>
    </location>
</feature>
<accession>A0AAN9Q338</accession>
<dbReference type="SUPFAM" id="SSF103481">
    <property type="entry name" value="Multidrug resistance efflux transporter EmrE"/>
    <property type="match status" value="1"/>
</dbReference>
<keyword evidence="4 6" id="KW-1133">Transmembrane helix</keyword>
<evidence type="ECO:0000313" key="8">
    <source>
        <dbReference type="EMBL" id="KAK7319369.1"/>
    </source>
</evidence>
<dbReference type="Proteomes" id="UP001359559">
    <property type="component" value="Unassembled WGS sequence"/>
</dbReference>
<feature type="transmembrane region" description="Helical" evidence="6">
    <location>
        <begin position="284"/>
        <end position="303"/>
    </location>
</feature>
<evidence type="ECO:0000259" key="7">
    <source>
        <dbReference type="Pfam" id="PF00892"/>
    </source>
</evidence>
<proteinExistence type="inferred from homology"/>
<protein>
    <recommendedName>
        <fullName evidence="6">WAT1-related protein</fullName>
    </recommendedName>
</protein>
<dbReference type="GO" id="GO:0022857">
    <property type="term" value="F:transmembrane transporter activity"/>
    <property type="evidence" value="ECO:0007669"/>
    <property type="project" value="InterPro"/>
</dbReference>
<dbReference type="EMBL" id="JAYKXN010000001">
    <property type="protein sequence ID" value="KAK7319369.1"/>
    <property type="molecule type" value="Genomic_DNA"/>
</dbReference>
<dbReference type="InterPro" id="IPR037185">
    <property type="entry name" value="EmrE-like"/>
</dbReference>